<comment type="caution">
    <text evidence="2">The sequence shown here is derived from an EMBL/GenBank/DDBJ whole genome shotgun (WGS) entry which is preliminary data.</text>
</comment>
<evidence type="ECO:0000313" key="3">
    <source>
        <dbReference type="Proteomes" id="UP001295794"/>
    </source>
</evidence>
<dbReference type="PANTHER" id="PTHR48079:SF6">
    <property type="entry name" value="NAD(P)-BINDING DOMAIN-CONTAINING PROTEIN-RELATED"/>
    <property type="match status" value="1"/>
</dbReference>
<name>A0AAD2HHE0_9AGAR</name>
<dbReference type="InterPro" id="IPR036291">
    <property type="entry name" value="NAD(P)-bd_dom_sf"/>
</dbReference>
<gene>
    <name evidence="2" type="ORF">MYCIT1_LOCUS23940</name>
</gene>
<evidence type="ECO:0000259" key="1">
    <source>
        <dbReference type="Pfam" id="PF05368"/>
    </source>
</evidence>
<dbReference type="Pfam" id="PF05368">
    <property type="entry name" value="NmrA"/>
    <property type="match status" value="1"/>
</dbReference>
<dbReference type="InterPro" id="IPR051783">
    <property type="entry name" value="NAD(P)-dependent_oxidoreduct"/>
</dbReference>
<keyword evidence="3" id="KW-1185">Reference proteome</keyword>
<dbReference type="Gene3D" id="3.40.50.720">
    <property type="entry name" value="NAD(P)-binding Rossmann-like Domain"/>
    <property type="match status" value="1"/>
</dbReference>
<dbReference type="GO" id="GO:0004029">
    <property type="term" value="F:aldehyde dehydrogenase (NAD+) activity"/>
    <property type="evidence" value="ECO:0007669"/>
    <property type="project" value="TreeGrafter"/>
</dbReference>
<protein>
    <recommendedName>
        <fullName evidence="1">NmrA-like domain-containing protein</fullName>
    </recommendedName>
</protein>
<dbReference type="EMBL" id="CAVNYO010000405">
    <property type="protein sequence ID" value="CAK5275872.1"/>
    <property type="molecule type" value="Genomic_DNA"/>
</dbReference>
<reference evidence="2" key="1">
    <citation type="submission" date="2023-11" db="EMBL/GenBank/DDBJ databases">
        <authorList>
            <person name="De Vega J J."/>
            <person name="De Vega J J."/>
        </authorList>
    </citation>
    <scope>NUCLEOTIDE SEQUENCE</scope>
</reference>
<sequence length="339" mass="36828">MFDHHHHHILFFGATGYIGGTVFSKLLSHPKADGFKITALVRDAAKAEKLTRTVGNVENIVVHRGSNGDLDLLTKLAKEADVVFSVADTVDVQAKRAILAGSEARFEETGRPVVVIHTSEQVISSLVFDDLDDAQMSAIQPTQIHRAVDLEFLAADEQGFYIILPTTVYGIPHGLLVNAGIQNRQNSVLSYLVSLSMTRGQGGMVGQGKNMWHNVELNELGDLFMVLFDAAISNPDSTPHGQSGLYFAENGSHVLEDLCAVISQVLYEHGKGQAPAPTSFSEDELDAAEWGFLAALIGSDARCRARKGRALGWKPTKTTADFLENARAVTERLLMNGYV</sequence>
<dbReference type="SUPFAM" id="SSF51735">
    <property type="entry name" value="NAD(P)-binding Rossmann-fold domains"/>
    <property type="match status" value="1"/>
</dbReference>
<dbReference type="PANTHER" id="PTHR48079">
    <property type="entry name" value="PROTEIN YEEZ"/>
    <property type="match status" value="1"/>
</dbReference>
<dbReference type="GO" id="GO:0005737">
    <property type="term" value="C:cytoplasm"/>
    <property type="evidence" value="ECO:0007669"/>
    <property type="project" value="TreeGrafter"/>
</dbReference>
<evidence type="ECO:0000313" key="2">
    <source>
        <dbReference type="EMBL" id="CAK5275872.1"/>
    </source>
</evidence>
<proteinExistence type="predicted"/>
<dbReference type="AlphaFoldDB" id="A0AAD2HHE0"/>
<accession>A0AAD2HHE0</accession>
<feature type="domain" description="NmrA-like" evidence="1">
    <location>
        <begin position="7"/>
        <end position="93"/>
    </location>
</feature>
<organism evidence="2 3">
    <name type="scientific">Mycena citricolor</name>
    <dbReference type="NCBI Taxonomy" id="2018698"/>
    <lineage>
        <taxon>Eukaryota</taxon>
        <taxon>Fungi</taxon>
        <taxon>Dikarya</taxon>
        <taxon>Basidiomycota</taxon>
        <taxon>Agaricomycotina</taxon>
        <taxon>Agaricomycetes</taxon>
        <taxon>Agaricomycetidae</taxon>
        <taxon>Agaricales</taxon>
        <taxon>Marasmiineae</taxon>
        <taxon>Mycenaceae</taxon>
        <taxon>Mycena</taxon>
    </lineage>
</organism>
<dbReference type="Proteomes" id="UP001295794">
    <property type="component" value="Unassembled WGS sequence"/>
</dbReference>
<dbReference type="InterPro" id="IPR008030">
    <property type="entry name" value="NmrA-like"/>
</dbReference>